<evidence type="ECO:0000313" key="2">
    <source>
        <dbReference type="EMBL" id="KAE9621344.1"/>
    </source>
</evidence>
<feature type="domain" description="DUF632" evidence="1">
    <location>
        <begin position="4"/>
        <end position="135"/>
    </location>
</feature>
<proteinExistence type="predicted"/>
<dbReference type="PANTHER" id="PTHR21450:SF59">
    <property type="entry name" value="PROTEIN, PUTATIVE_ 48652-45869-RELATED"/>
    <property type="match status" value="1"/>
</dbReference>
<evidence type="ECO:0000259" key="1">
    <source>
        <dbReference type="Pfam" id="PF04782"/>
    </source>
</evidence>
<accession>A0A6A4R7T5</accession>
<organism evidence="2 3">
    <name type="scientific">Lupinus albus</name>
    <name type="common">White lupine</name>
    <name type="synonym">Lupinus termis</name>
    <dbReference type="NCBI Taxonomy" id="3870"/>
    <lineage>
        <taxon>Eukaryota</taxon>
        <taxon>Viridiplantae</taxon>
        <taxon>Streptophyta</taxon>
        <taxon>Embryophyta</taxon>
        <taxon>Tracheophyta</taxon>
        <taxon>Spermatophyta</taxon>
        <taxon>Magnoliopsida</taxon>
        <taxon>eudicotyledons</taxon>
        <taxon>Gunneridae</taxon>
        <taxon>Pentapetalae</taxon>
        <taxon>rosids</taxon>
        <taxon>fabids</taxon>
        <taxon>Fabales</taxon>
        <taxon>Fabaceae</taxon>
        <taxon>Papilionoideae</taxon>
        <taxon>50 kb inversion clade</taxon>
        <taxon>genistoids sensu lato</taxon>
        <taxon>core genistoids</taxon>
        <taxon>Genisteae</taxon>
        <taxon>Lupinus</taxon>
    </lineage>
</organism>
<dbReference type="Proteomes" id="UP000447434">
    <property type="component" value="Chromosome 1"/>
</dbReference>
<evidence type="ECO:0000313" key="3">
    <source>
        <dbReference type="Proteomes" id="UP000447434"/>
    </source>
</evidence>
<dbReference type="AlphaFoldDB" id="A0A6A4R7T5"/>
<keyword evidence="3" id="KW-1185">Reference proteome</keyword>
<name>A0A6A4R7T5_LUPAL</name>
<comment type="caution">
    <text evidence="2">The sequence shown here is derived from an EMBL/GenBank/DDBJ whole genome shotgun (WGS) entry which is preliminary data.</text>
</comment>
<gene>
    <name evidence="2" type="ORF">Lalb_Chr01g0012701</name>
</gene>
<sequence>MECRMATMWGIMQANHEKQLRIVKLLRSLEILKSPTEINEHHRDRTYQLLIVVQEWQSQFEKLVNNQKAYIKALNSWLKLNHVPIDSNLIEKVSSPRRIKSPPIQRFLLAWHDYLEKLPHELASTAITNFAAVIDTIFKQQEEEIVSKRKCEETRKELDRKTRLFQEWYNKYMQRKIPHKHDPETQGNNDADEVVREKKFLVVQVKKRLNDEEEAYASQCLQMRQKSFGSIKNLLPKIFRAMSDFSLECSIMYSQLRSISQNQN</sequence>
<dbReference type="EMBL" id="WOCE01000001">
    <property type="protein sequence ID" value="KAE9621344.1"/>
    <property type="molecule type" value="Genomic_DNA"/>
</dbReference>
<reference evidence="3" key="1">
    <citation type="journal article" date="2020" name="Nat. Commun.">
        <title>Genome sequence of the cluster root forming white lupin.</title>
        <authorList>
            <person name="Hufnagel B."/>
            <person name="Marques A."/>
            <person name="Soriano A."/>
            <person name="Marques L."/>
            <person name="Divol F."/>
            <person name="Doumas P."/>
            <person name="Sallet E."/>
            <person name="Mancinotti D."/>
            <person name="Carrere S."/>
            <person name="Marande W."/>
            <person name="Arribat S."/>
            <person name="Keller J."/>
            <person name="Huneau C."/>
            <person name="Blein T."/>
            <person name="Aime D."/>
            <person name="Laguerre M."/>
            <person name="Taylor J."/>
            <person name="Schubert V."/>
            <person name="Nelson M."/>
            <person name="Geu-Flores F."/>
            <person name="Crespi M."/>
            <person name="Gallardo-Guerrero K."/>
            <person name="Delaux P.-M."/>
            <person name="Salse J."/>
            <person name="Berges H."/>
            <person name="Guyot R."/>
            <person name="Gouzy J."/>
            <person name="Peret B."/>
        </authorList>
    </citation>
    <scope>NUCLEOTIDE SEQUENCE [LARGE SCALE GENOMIC DNA]</scope>
    <source>
        <strain evidence="3">cv. Amiga</strain>
    </source>
</reference>
<dbReference type="PANTHER" id="PTHR21450">
    <property type="entry name" value="PROTEIN ALTERED PHOSPHATE STARVATION RESPONSE 1"/>
    <property type="match status" value="1"/>
</dbReference>
<dbReference type="OrthoDB" id="674656at2759"/>
<protein>
    <recommendedName>
        <fullName evidence="1">DUF632 domain-containing protein</fullName>
    </recommendedName>
</protein>
<dbReference type="Pfam" id="PF04782">
    <property type="entry name" value="DUF632"/>
    <property type="match status" value="1"/>
</dbReference>
<dbReference type="InterPro" id="IPR006867">
    <property type="entry name" value="DUF632"/>
</dbReference>